<dbReference type="RefSeq" id="WP_267128630.1">
    <property type="nucleotide sequence ID" value="NZ_BAAAIK010000004.1"/>
</dbReference>
<reference evidence="1 2" key="1">
    <citation type="submission" date="2019-06" db="EMBL/GenBank/DDBJ databases">
        <title>Sequencing the genomes of 1000 actinobacteria strains.</title>
        <authorList>
            <person name="Klenk H.-P."/>
        </authorList>
    </citation>
    <scope>NUCLEOTIDE SEQUENCE [LARGE SCALE GENOMIC DNA]</scope>
    <source>
        <strain evidence="1 2">DSM 12335</strain>
    </source>
</reference>
<sequence>MGIITGNTYDTATLRAYRHPLRAQEIARRPVKPRRGLFQR</sequence>
<proteinExistence type="predicted"/>
<protein>
    <submittedName>
        <fullName evidence="1">Uncharacterized protein</fullName>
    </submittedName>
</protein>
<name>A0A542YPX1_9MICO</name>
<evidence type="ECO:0000313" key="1">
    <source>
        <dbReference type="EMBL" id="TQL50152.1"/>
    </source>
</evidence>
<comment type="caution">
    <text evidence="1">The sequence shown here is derived from an EMBL/GenBank/DDBJ whole genome shotgun (WGS) entry which is preliminary data.</text>
</comment>
<accession>A0A542YPX1</accession>
<dbReference type="AlphaFoldDB" id="A0A542YPX1"/>
<evidence type="ECO:0000313" key="2">
    <source>
        <dbReference type="Proteomes" id="UP000319516"/>
    </source>
</evidence>
<gene>
    <name evidence="1" type="ORF">FB467_1255</name>
</gene>
<keyword evidence="2" id="KW-1185">Reference proteome</keyword>
<organism evidence="1 2">
    <name type="scientific">Ornithinicoccus hortensis</name>
    <dbReference type="NCBI Taxonomy" id="82346"/>
    <lineage>
        <taxon>Bacteria</taxon>
        <taxon>Bacillati</taxon>
        <taxon>Actinomycetota</taxon>
        <taxon>Actinomycetes</taxon>
        <taxon>Micrococcales</taxon>
        <taxon>Intrasporangiaceae</taxon>
        <taxon>Ornithinicoccus</taxon>
    </lineage>
</organism>
<dbReference type="Proteomes" id="UP000319516">
    <property type="component" value="Unassembled WGS sequence"/>
</dbReference>
<dbReference type="EMBL" id="VFOP01000001">
    <property type="protein sequence ID" value="TQL50152.1"/>
    <property type="molecule type" value="Genomic_DNA"/>
</dbReference>